<keyword evidence="2" id="KW-1185">Reference proteome</keyword>
<evidence type="ECO:0000313" key="2">
    <source>
        <dbReference type="Proteomes" id="UP000186607"/>
    </source>
</evidence>
<sequence>MVDPADERATKLEQAFHTFNLEQIIGMLREELHRPIPQLRANLRPIFEAAQTQEMNLLSPPADFHDWLQTPLRQIQTGGEARANTIRARYATLKQLYDALIDLGVMDNNPAHGCPLPPPEHSQAPLPSTADIQRLLAEAESTDEELFAALTLIYQQAFQLTELLALRWSALDFSRAELMRARTITALRAESLAALKPLLSRAGGPLHAPQKGQRVFSFKNADDVRLQLWKTCQAANLTPTIGPRELRLASLRDFPQAPPGSGFSNPQAYERALRHATTLTELKRSK</sequence>
<protein>
    <submittedName>
        <fullName evidence="1">Uncharacterized protein</fullName>
    </submittedName>
</protein>
<name>A0A1U7NXU1_9DEIO</name>
<dbReference type="OrthoDB" id="72797at2"/>
<dbReference type="GO" id="GO:0003677">
    <property type="term" value="F:DNA binding"/>
    <property type="evidence" value="ECO:0007669"/>
    <property type="project" value="InterPro"/>
</dbReference>
<reference evidence="1 2" key="1">
    <citation type="submission" date="2017-01" db="EMBL/GenBank/DDBJ databases">
        <title>Genome Analysis of Deinococcus marmoris KOPRI26562.</title>
        <authorList>
            <person name="Kim J.H."/>
            <person name="Oh H.-M."/>
        </authorList>
    </citation>
    <scope>NUCLEOTIDE SEQUENCE [LARGE SCALE GENOMIC DNA]</scope>
    <source>
        <strain evidence="1 2">KOPRI26562</strain>
    </source>
</reference>
<gene>
    <name evidence="1" type="ORF">BOO71_0008056</name>
</gene>
<evidence type="ECO:0000313" key="1">
    <source>
        <dbReference type="EMBL" id="OLV17738.1"/>
    </source>
</evidence>
<accession>A0A1U7NXU1</accession>
<dbReference type="AlphaFoldDB" id="A0A1U7NXU1"/>
<dbReference type="InterPro" id="IPR011010">
    <property type="entry name" value="DNA_brk_join_enz"/>
</dbReference>
<organism evidence="1 2">
    <name type="scientific">Deinococcus marmoris</name>
    <dbReference type="NCBI Taxonomy" id="249408"/>
    <lineage>
        <taxon>Bacteria</taxon>
        <taxon>Thermotogati</taxon>
        <taxon>Deinococcota</taxon>
        <taxon>Deinococci</taxon>
        <taxon>Deinococcales</taxon>
        <taxon>Deinococcaceae</taxon>
        <taxon>Deinococcus</taxon>
    </lineage>
</organism>
<dbReference type="Proteomes" id="UP000186607">
    <property type="component" value="Unassembled WGS sequence"/>
</dbReference>
<comment type="caution">
    <text evidence="1">The sequence shown here is derived from an EMBL/GenBank/DDBJ whole genome shotgun (WGS) entry which is preliminary data.</text>
</comment>
<dbReference type="RefSeq" id="WP_083653423.1">
    <property type="nucleotide sequence ID" value="NZ_MSTI01000091.1"/>
</dbReference>
<proteinExistence type="predicted"/>
<dbReference type="SUPFAM" id="SSF56349">
    <property type="entry name" value="DNA breaking-rejoining enzymes"/>
    <property type="match status" value="1"/>
</dbReference>
<dbReference type="EMBL" id="MSTI01000091">
    <property type="protein sequence ID" value="OLV17738.1"/>
    <property type="molecule type" value="Genomic_DNA"/>
</dbReference>